<dbReference type="Proteomes" id="UP000708208">
    <property type="component" value="Unassembled WGS sequence"/>
</dbReference>
<keyword evidence="7" id="KW-1185">Reference proteome</keyword>
<evidence type="ECO:0000256" key="4">
    <source>
        <dbReference type="SAM" id="MobiDB-lite"/>
    </source>
</evidence>
<evidence type="ECO:0000313" key="6">
    <source>
        <dbReference type="EMBL" id="CAG7826705.1"/>
    </source>
</evidence>
<feature type="compositionally biased region" description="Basic and acidic residues" evidence="4">
    <location>
        <begin position="142"/>
        <end position="152"/>
    </location>
</feature>
<dbReference type="EMBL" id="CAJVCH010540843">
    <property type="protein sequence ID" value="CAG7826705.1"/>
    <property type="molecule type" value="Genomic_DNA"/>
</dbReference>
<dbReference type="PANTHER" id="PTHR48043">
    <property type="entry name" value="EG:EG0003.4 PROTEIN-RELATED"/>
    <property type="match status" value="1"/>
</dbReference>
<dbReference type="PANTHER" id="PTHR48043:SF145">
    <property type="entry name" value="FI06409P-RELATED"/>
    <property type="match status" value="1"/>
</dbReference>
<dbReference type="InterPro" id="IPR050271">
    <property type="entry name" value="UDP-glycosyltransferase"/>
</dbReference>
<name>A0A8J2L7W8_9HEXA</name>
<feature type="transmembrane region" description="Helical" evidence="5">
    <location>
        <begin position="87"/>
        <end position="113"/>
    </location>
</feature>
<accession>A0A8J2L7W8</accession>
<comment type="similarity">
    <text evidence="1">Belongs to the UDP-glycosyltransferase family.</text>
</comment>
<evidence type="ECO:0000256" key="1">
    <source>
        <dbReference type="ARBA" id="ARBA00009995"/>
    </source>
</evidence>
<feature type="region of interest" description="Disordered" evidence="4">
    <location>
        <begin position="124"/>
        <end position="152"/>
    </location>
</feature>
<keyword evidence="5" id="KW-1133">Transmembrane helix</keyword>
<sequence>EHAGFALRLEILDITEESLETQLKELLENPKISEKAKYLSRAFKDQMQTPLERAIFWVEYVLRHNGAPHLRSAARELNFFQYHSVDVILFIGSVLLVLVSVLLLILRTIYIFLRRRIFSRDVAKGSTKTLPKPKKSPKKTKHSSDSSSKKNN</sequence>
<dbReference type="Pfam" id="PF00201">
    <property type="entry name" value="UDPGT"/>
    <property type="match status" value="1"/>
</dbReference>
<evidence type="ECO:0000256" key="3">
    <source>
        <dbReference type="ARBA" id="ARBA00022679"/>
    </source>
</evidence>
<proteinExistence type="inferred from homology"/>
<dbReference type="InterPro" id="IPR002213">
    <property type="entry name" value="UDP_glucos_trans"/>
</dbReference>
<keyword evidence="5" id="KW-0812">Transmembrane</keyword>
<reference evidence="6" key="1">
    <citation type="submission" date="2021-06" db="EMBL/GenBank/DDBJ databases">
        <authorList>
            <person name="Hodson N. C."/>
            <person name="Mongue J. A."/>
            <person name="Jaron S. K."/>
        </authorList>
    </citation>
    <scope>NUCLEOTIDE SEQUENCE</scope>
</reference>
<dbReference type="AlphaFoldDB" id="A0A8J2L7W8"/>
<dbReference type="OrthoDB" id="5835829at2759"/>
<gene>
    <name evidence="6" type="ORF">AFUS01_LOCUS36747</name>
</gene>
<keyword evidence="5" id="KW-0472">Membrane</keyword>
<dbReference type="GO" id="GO:0008194">
    <property type="term" value="F:UDP-glycosyltransferase activity"/>
    <property type="evidence" value="ECO:0007669"/>
    <property type="project" value="InterPro"/>
</dbReference>
<keyword evidence="2" id="KW-0328">Glycosyltransferase</keyword>
<protein>
    <submittedName>
        <fullName evidence="6">Uncharacterized protein</fullName>
    </submittedName>
</protein>
<evidence type="ECO:0000256" key="2">
    <source>
        <dbReference type="ARBA" id="ARBA00022676"/>
    </source>
</evidence>
<comment type="caution">
    <text evidence="6">The sequence shown here is derived from an EMBL/GenBank/DDBJ whole genome shotgun (WGS) entry which is preliminary data.</text>
</comment>
<evidence type="ECO:0000313" key="7">
    <source>
        <dbReference type="Proteomes" id="UP000708208"/>
    </source>
</evidence>
<evidence type="ECO:0000256" key="5">
    <source>
        <dbReference type="SAM" id="Phobius"/>
    </source>
</evidence>
<feature type="compositionally biased region" description="Basic residues" evidence="4">
    <location>
        <begin position="131"/>
        <end position="141"/>
    </location>
</feature>
<organism evidence="6 7">
    <name type="scientific">Allacma fusca</name>
    <dbReference type="NCBI Taxonomy" id="39272"/>
    <lineage>
        <taxon>Eukaryota</taxon>
        <taxon>Metazoa</taxon>
        <taxon>Ecdysozoa</taxon>
        <taxon>Arthropoda</taxon>
        <taxon>Hexapoda</taxon>
        <taxon>Collembola</taxon>
        <taxon>Symphypleona</taxon>
        <taxon>Sminthuridae</taxon>
        <taxon>Allacma</taxon>
    </lineage>
</organism>
<keyword evidence="3" id="KW-0808">Transferase</keyword>
<feature type="non-terminal residue" evidence="6">
    <location>
        <position position="1"/>
    </location>
</feature>